<evidence type="ECO:0000313" key="3">
    <source>
        <dbReference type="Proteomes" id="UP000093044"/>
    </source>
</evidence>
<protein>
    <recommendedName>
        <fullName evidence="1">Bro-N domain-containing protein</fullName>
    </recommendedName>
</protein>
<dbReference type="RefSeq" id="WP_066747759.1">
    <property type="nucleotide sequence ID" value="NZ_CP016757.1"/>
</dbReference>
<dbReference type="EMBL" id="CP016757">
    <property type="protein sequence ID" value="ANZ46151.1"/>
    <property type="molecule type" value="Genomic_DNA"/>
</dbReference>
<dbReference type="STRING" id="1197717.BED41_14215"/>
<evidence type="ECO:0000259" key="1">
    <source>
        <dbReference type="PROSITE" id="PS51750"/>
    </source>
</evidence>
<dbReference type="Proteomes" id="UP000093044">
    <property type="component" value="Chromosome"/>
</dbReference>
<dbReference type="SMART" id="SM01040">
    <property type="entry name" value="Bro-N"/>
    <property type="match status" value="1"/>
</dbReference>
<keyword evidence="3" id="KW-1185">Reference proteome</keyword>
<dbReference type="PANTHER" id="PTHR36180:SF2">
    <property type="entry name" value="BRO FAMILY PROTEIN"/>
    <property type="match status" value="1"/>
</dbReference>
<proteinExistence type="predicted"/>
<dbReference type="InterPro" id="IPR003497">
    <property type="entry name" value="BRO_N_domain"/>
</dbReference>
<reference evidence="2" key="1">
    <citation type="submission" date="2016-08" db="EMBL/GenBank/DDBJ databases">
        <title>Complete genome of Cloacibacillus porcorum.</title>
        <authorList>
            <person name="Looft T."/>
            <person name="Bayles D.O."/>
            <person name="Alt D.P."/>
        </authorList>
    </citation>
    <scope>NUCLEOTIDE SEQUENCE [LARGE SCALE GENOMIC DNA]</scope>
    <source>
        <strain evidence="2">CL-84</strain>
    </source>
</reference>
<feature type="domain" description="Bro-N" evidence="1">
    <location>
        <begin position="2"/>
        <end position="107"/>
    </location>
</feature>
<gene>
    <name evidence="2" type="ORF">BED41_14215</name>
</gene>
<name>A0A1B2I863_9BACT</name>
<dbReference type="PANTHER" id="PTHR36180">
    <property type="entry name" value="DNA-BINDING PROTEIN-RELATED-RELATED"/>
    <property type="match status" value="1"/>
</dbReference>
<dbReference type="GeneID" id="83059001"/>
<dbReference type="OrthoDB" id="9812611at2"/>
<dbReference type="Pfam" id="PF02498">
    <property type="entry name" value="Bro-N"/>
    <property type="match status" value="1"/>
</dbReference>
<organism evidence="2 3">
    <name type="scientific">Cloacibacillus porcorum</name>
    <dbReference type="NCBI Taxonomy" id="1197717"/>
    <lineage>
        <taxon>Bacteria</taxon>
        <taxon>Thermotogati</taxon>
        <taxon>Synergistota</taxon>
        <taxon>Synergistia</taxon>
        <taxon>Synergistales</taxon>
        <taxon>Synergistaceae</taxon>
        <taxon>Cloacibacillus</taxon>
    </lineage>
</organism>
<dbReference type="PROSITE" id="PS51750">
    <property type="entry name" value="BRO_N"/>
    <property type="match status" value="1"/>
</dbReference>
<sequence length="107" mass="12143">MTNSIQIFNNPEFGNIRTLTEEDGTILFCEKDVAEALGYADTVNALKQHCRGVVKRHLIDSLGRTPEATFISEPDIYRLICASRLPSAQKFERWVFEEVLPASPSWQ</sequence>
<dbReference type="AlphaFoldDB" id="A0A1B2I863"/>
<accession>A0A1B2I863</accession>
<dbReference type="KEGG" id="cpor:BED41_14215"/>
<evidence type="ECO:0000313" key="2">
    <source>
        <dbReference type="EMBL" id="ANZ46151.1"/>
    </source>
</evidence>